<dbReference type="PANTHER" id="PTHR45939:SF5">
    <property type="entry name" value="PEROXISOMAL MEMBRANE PROTEIN PMP34"/>
    <property type="match status" value="1"/>
</dbReference>
<dbReference type="SUPFAM" id="SSF103506">
    <property type="entry name" value="Mitochondrial carrier"/>
    <property type="match status" value="1"/>
</dbReference>
<feature type="transmembrane region" description="Helical" evidence="11">
    <location>
        <begin position="110"/>
        <end position="130"/>
    </location>
</feature>
<reference evidence="12" key="1">
    <citation type="submission" date="2022-11" db="UniProtKB">
        <authorList>
            <consortium name="EnsemblMetazoa"/>
        </authorList>
    </citation>
    <scope>IDENTIFICATION</scope>
</reference>
<protein>
    <recommendedName>
        <fullName evidence="14">Peroxisomal membrane protein PMP34</fullName>
    </recommendedName>
</protein>
<keyword evidence="7 9" id="KW-0472">Membrane</keyword>
<evidence type="ECO:0000256" key="8">
    <source>
        <dbReference type="ARBA" id="ARBA00023140"/>
    </source>
</evidence>
<dbReference type="GO" id="GO:0005778">
    <property type="term" value="C:peroxisomal membrane"/>
    <property type="evidence" value="ECO:0007669"/>
    <property type="project" value="UniProtKB-SubCell"/>
</dbReference>
<evidence type="ECO:0000313" key="12">
    <source>
        <dbReference type="EnsemblMetazoa" id="XP_038068555.1"/>
    </source>
</evidence>
<evidence type="ECO:0000256" key="10">
    <source>
        <dbReference type="RuleBase" id="RU000488"/>
    </source>
</evidence>
<dbReference type="InterPro" id="IPR023395">
    <property type="entry name" value="MCP_dom_sf"/>
</dbReference>
<dbReference type="OrthoDB" id="10266426at2759"/>
<dbReference type="RefSeq" id="XP_038068555.1">
    <property type="nucleotide sequence ID" value="XM_038212627.1"/>
</dbReference>
<feature type="repeat" description="Solcar" evidence="9">
    <location>
        <begin position="210"/>
        <end position="300"/>
    </location>
</feature>
<name>A0A914AWR4_PATMI</name>
<keyword evidence="8" id="KW-0576">Peroxisome</keyword>
<evidence type="ECO:0000256" key="5">
    <source>
        <dbReference type="ARBA" id="ARBA00022737"/>
    </source>
</evidence>
<dbReference type="AlphaFoldDB" id="A0A914AWR4"/>
<dbReference type="GO" id="GO:0005347">
    <property type="term" value="F:ATP transmembrane transporter activity"/>
    <property type="evidence" value="ECO:0007669"/>
    <property type="project" value="TreeGrafter"/>
</dbReference>
<dbReference type="Pfam" id="PF00153">
    <property type="entry name" value="Mito_carr"/>
    <property type="match status" value="3"/>
</dbReference>
<evidence type="ECO:0008006" key="14">
    <source>
        <dbReference type="Google" id="ProtNLM"/>
    </source>
</evidence>
<sequence length="315" mass="35379">MSGTPSSILSYQTLVHAVAGAAGSIAAMSLFYPLETARTRLQIDDKREARYTPHVIAEIVREEGVVSLYRGWFPVISSLCCSNFVYFYAFNGLKAACSDHMKGTVAIKELLIGIVAGVFNVLVTTPMWVVNMRMKLQGANFQTEQKQKSKHPHYSGIFHAFRTIISEEGLGALWSGTSSSLLLVLNPAIHFMFYEAFKRYLTKYTGDKEHSSVLYFMMGAVAKIIATLLTYPLQLVQTKQRYGKEESESHKKLKSMWSVLCFIVRNQGLQGLFKGLEAKLLQTVLTAAMMFTIYEKIASVIFQLMKAEKQHIKGR</sequence>
<dbReference type="GeneID" id="119737949"/>
<dbReference type="Proteomes" id="UP000887568">
    <property type="component" value="Unplaced"/>
</dbReference>
<comment type="subcellular location">
    <subcellularLocation>
        <location evidence="1">Peroxisome membrane</location>
        <topology evidence="1">Multi-pass membrane protein</topology>
    </subcellularLocation>
</comment>
<dbReference type="GO" id="GO:0015230">
    <property type="term" value="F:FAD transmembrane transporter activity"/>
    <property type="evidence" value="ECO:0007669"/>
    <property type="project" value="TreeGrafter"/>
</dbReference>
<evidence type="ECO:0000256" key="1">
    <source>
        <dbReference type="ARBA" id="ARBA00004585"/>
    </source>
</evidence>
<feature type="transmembrane region" description="Helical" evidence="11">
    <location>
        <begin position="71"/>
        <end position="90"/>
    </location>
</feature>
<keyword evidence="5" id="KW-0677">Repeat</keyword>
<comment type="similarity">
    <text evidence="2 10">Belongs to the mitochondrial carrier (TC 2.A.29) family.</text>
</comment>
<proteinExistence type="inferred from homology"/>
<evidence type="ECO:0000256" key="6">
    <source>
        <dbReference type="ARBA" id="ARBA00022989"/>
    </source>
</evidence>
<feature type="repeat" description="Solcar" evidence="9">
    <location>
        <begin position="11"/>
        <end position="96"/>
    </location>
</feature>
<keyword evidence="6 11" id="KW-1133">Transmembrane helix</keyword>
<keyword evidence="13" id="KW-1185">Reference proteome</keyword>
<feature type="transmembrane region" description="Helical" evidence="11">
    <location>
        <begin position="14"/>
        <end position="34"/>
    </location>
</feature>
<dbReference type="GO" id="GO:0051724">
    <property type="term" value="F:NAD transmembrane transporter activity"/>
    <property type="evidence" value="ECO:0007669"/>
    <property type="project" value="TreeGrafter"/>
</dbReference>
<dbReference type="GO" id="GO:0015228">
    <property type="term" value="F:coenzyme A transmembrane transporter activity"/>
    <property type="evidence" value="ECO:0007669"/>
    <property type="project" value="TreeGrafter"/>
</dbReference>
<dbReference type="InterPro" id="IPR018108">
    <property type="entry name" value="MCP_transmembrane"/>
</dbReference>
<keyword evidence="3 10" id="KW-0813">Transport</keyword>
<dbReference type="EnsemblMetazoa" id="XM_038212627.1">
    <property type="protein sequence ID" value="XP_038068555.1"/>
    <property type="gene ID" value="LOC119737949"/>
</dbReference>
<accession>A0A914AWR4</accession>
<organism evidence="12 13">
    <name type="scientific">Patiria miniata</name>
    <name type="common">Bat star</name>
    <name type="synonym">Asterina miniata</name>
    <dbReference type="NCBI Taxonomy" id="46514"/>
    <lineage>
        <taxon>Eukaryota</taxon>
        <taxon>Metazoa</taxon>
        <taxon>Echinodermata</taxon>
        <taxon>Eleutherozoa</taxon>
        <taxon>Asterozoa</taxon>
        <taxon>Asteroidea</taxon>
        <taxon>Valvatacea</taxon>
        <taxon>Valvatida</taxon>
        <taxon>Asterinidae</taxon>
        <taxon>Patiria</taxon>
    </lineage>
</organism>
<dbReference type="GO" id="GO:0044610">
    <property type="term" value="F:FMN transmembrane transporter activity"/>
    <property type="evidence" value="ECO:0007669"/>
    <property type="project" value="TreeGrafter"/>
</dbReference>
<evidence type="ECO:0000256" key="7">
    <source>
        <dbReference type="ARBA" id="ARBA00023136"/>
    </source>
</evidence>
<keyword evidence="4 9" id="KW-0812">Transmembrane</keyword>
<evidence type="ECO:0000256" key="2">
    <source>
        <dbReference type="ARBA" id="ARBA00006375"/>
    </source>
</evidence>
<feature type="repeat" description="Solcar" evidence="9">
    <location>
        <begin position="104"/>
        <end position="200"/>
    </location>
</feature>
<dbReference type="CTD" id="10478"/>
<dbReference type="Gene3D" id="1.50.40.10">
    <property type="entry name" value="Mitochondrial carrier domain"/>
    <property type="match status" value="1"/>
</dbReference>
<evidence type="ECO:0000256" key="3">
    <source>
        <dbReference type="ARBA" id="ARBA00022448"/>
    </source>
</evidence>
<dbReference type="OMA" id="PLEMINT"/>
<dbReference type="GO" id="GO:0015217">
    <property type="term" value="F:ADP transmembrane transporter activity"/>
    <property type="evidence" value="ECO:0007669"/>
    <property type="project" value="TreeGrafter"/>
</dbReference>
<evidence type="ECO:0000256" key="11">
    <source>
        <dbReference type="SAM" id="Phobius"/>
    </source>
</evidence>
<dbReference type="PANTHER" id="PTHR45939">
    <property type="entry name" value="PEROXISOMAL MEMBRANE PROTEIN PMP34-RELATED"/>
    <property type="match status" value="1"/>
</dbReference>
<feature type="transmembrane region" description="Helical" evidence="11">
    <location>
        <begin position="213"/>
        <end position="234"/>
    </location>
</feature>
<dbReference type="GO" id="GO:0080122">
    <property type="term" value="F:AMP transmembrane transporter activity"/>
    <property type="evidence" value="ECO:0007669"/>
    <property type="project" value="TreeGrafter"/>
</dbReference>
<dbReference type="InterPro" id="IPR052217">
    <property type="entry name" value="Mito/Peroxisomal_Carrier"/>
</dbReference>
<dbReference type="PROSITE" id="PS50920">
    <property type="entry name" value="SOLCAR"/>
    <property type="match status" value="3"/>
</dbReference>
<dbReference type="InterPro" id="IPR002067">
    <property type="entry name" value="MCP"/>
</dbReference>
<evidence type="ECO:0000313" key="13">
    <source>
        <dbReference type="Proteomes" id="UP000887568"/>
    </source>
</evidence>
<dbReference type="PRINTS" id="PR00926">
    <property type="entry name" value="MITOCARRIER"/>
</dbReference>
<feature type="transmembrane region" description="Helical" evidence="11">
    <location>
        <begin position="172"/>
        <end position="193"/>
    </location>
</feature>
<dbReference type="FunFam" id="1.50.40.10:FF:000129">
    <property type="entry name" value="Peroxisomal membrane protein"/>
    <property type="match status" value="1"/>
</dbReference>
<evidence type="ECO:0000256" key="9">
    <source>
        <dbReference type="PROSITE-ProRule" id="PRU00282"/>
    </source>
</evidence>
<evidence type="ECO:0000256" key="4">
    <source>
        <dbReference type="ARBA" id="ARBA00022692"/>
    </source>
</evidence>